<gene>
    <name evidence="1" type="ORF">UFOPK3564_01053</name>
</gene>
<dbReference type="PANTHER" id="PTHR38479:SF2">
    <property type="entry name" value="WINGED HELIX DNA-BINDING DOMAIN-CONTAINING PROTEIN"/>
    <property type="match status" value="1"/>
</dbReference>
<dbReference type="AlphaFoldDB" id="A0A6J7GXR2"/>
<evidence type="ECO:0000313" key="1">
    <source>
        <dbReference type="EMBL" id="CAB4908329.1"/>
    </source>
</evidence>
<name>A0A6J7GXR2_9ZZZZ</name>
<protein>
    <submittedName>
        <fullName evidence="1">Unannotated protein</fullName>
    </submittedName>
</protein>
<accession>A0A6J7GXR2</accession>
<sequence>MSDPEVMDAGAVAFRVAGHGLHERVDPLRAVAACGLQEYPPGHAEVALHARAGEVPDDHPVRALLVTVNAMRGAPYVVPRADVAVFTRALVPEEEAGLRALVGSLVAKELEAAGHGVGEALDLVADAAREGLAGGPLGRDAFHQALRERLPDGLLPWCRGCGSHHVRPGLWRALGPLGVTEMPDRAVFALAGPGDDPGDVDLPAARRELVRRFLRAYGPSTHTALASWAGTAPAHARRLFASVADELTPVRQAGARRWVLTEDLDRLLDPPPATGVRLLHGHDPFVAGPDRAALVPDPATRKALFPAVGRPGVVLVDGRVAGLWRARKRGRTLELTVDGAASSALLGDAPEVLARLRGCARATVV</sequence>
<dbReference type="InterPro" id="IPR009351">
    <property type="entry name" value="AlkZ-like"/>
</dbReference>
<proteinExistence type="predicted"/>
<reference evidence="1" key="1">
    <citation type="submission" date="2020-05" db="EMBL/GenBank/DDBJ databases">
        <authorList>
            <person name="Chiriac C."/>
            <person name="Salcher M."/>
            <person name="Ghai R."/>
            <person name="Kavagutti S V."/>
        </authorList>
    </citation>
    <scope>NUCLEOTIDE SEQUENCE</scope>
</reference>
<dbReference type="Pfam" id="PF06224">
    <property type="entry name" value="AlkZ-like"/>
    <property type="match status" value="1"/>
</dbReference>
<organism evidence="1">
    <name type="scientific">freshwater metagenome</name>
    <dbReference type="NCBI Taxonomy" id="449393"/>
    <lineage>
        <taxon>unclassified sequences</taxon>
        <taxon>metagenomes</taxon>
        <taxon>ecological metagenomes</taxon>
    </lineage>
</organism>
<dbReference type="PANTHER" id="PTHR38479">
    <property type="entry name" value="LMO0824 PROTEIN"/>
    <property type="match status" value="1"/>
</dbReference>
<dbReference type="EMBL" id="CAFBMK010000044">
    <property type="protein sequence ID" value="CAB4908329.1"/>
    <property type="molecule type" value="Genomic_DNA"/>
</dbReference>